<name>A0AAJ6YI40_9HYME</name>
<evidence type="ECO:0000313" key="2">
    <source>
        <dbReference type="RefSeq" id="XP_011498473.1"/>
    </source>
</evidence>
<keyword evidence="1" id="KW-1185">Reference proteome</keyword>
<dbReference type="GeneID" id="105362686"/>
<reference evidence="2" key="1">
    <citation type="submission" date="2025-08" db="UniProtKB">
        <authorList>
            <consortium name="RefSeq"/>
        </authorList>
    </citation>
    <scope>IDENTIFICATION</scope>
</reference>
<dbReference type="KEGG" id="csol:105362686"/>
<accession>A0AAJ6YI40</accession>
<sequence length="201" mass="23767">MHMQQILYDKEQIQTTDFENELENYLTNLYYKPLSEKYTRVLYTSTRLYGYINPALSQRQLSSYQDTYGRTDGHDSANEIQSINITLPDNHIIAETTQKKNFKDPRKFFNSRIQKSIPIRPYNNLQYNENERKILQVRTENSEYHETISKLGHKIMKEQFYGPPRPIKTSKKYNERPSSAKSICSDILMNSSNNHILSKII</sequence>
<dbReference type="Proteomes" id="UP000695007">
    <property type="component" value="Unplaced"/>
</dbReference>
<evidence type="ECO:0000313" key="1">
    <source>
        <dbReference type="Proteomes" id="UP000695007"/>
    </source>
</evidence>
<proteinExistence type="predicted"/>
<protein>
    <submittedName>
        <fullName evidence="2">Uncharacterized protein LOC105362686</fullName>
    </submittedName>
</protein>
<dbReference type="AlphaFoldDB" id="A0AAJ6YI40"/>
<organism evidence="1 2">
    <name type="scientific">Ceratosolen solmsi marchali</name>
    <dbReference type="NCBI Taxonomy" id="326594"/>
    <lineage>
        <taxon>Eukaryota</taxon>
        <taxon>Metazoa</taxon>
        <taxon>Ecdysozoa</taxon>
        <taxon>Arthropoda</taxon>
        <taxon>Hexapoda</taxon>
        <taxon>Insecta</taxon>
        <taxon>Pterygota</taxon>
        <taxon>Neoptera</taxon>
        <taxon>Endopterygota</taxon>
        <taxon>Hymenoptera</taxon>
        <taxon>Apocrita</taxon>
        <taxon>Proctotrupomorpha</taxon>
        <taxon>Chalcidoidea</taxon>
        <taxon>Agaonidae</taxon>
        <taxon>Agaoninae</taxon>
        <taxon>Ceratosolen</taxon>
    </lineage>
</organism>
<dbReference type="RefSeq" id="XP_011498473.1">
    <property type="nucleotide sequence ID" value="XM_011500171.1"/>
</dbReference>
<gene>
    <name evidence="2" type="primary">LOC105362686</name>
</gene>